<dbReference type="OrthoDB" id="2443332at2759"/>
<sequence length="270" mass="30848">MILVNTEQYIISIYTQLCSNCSDFNYSNCNCTLSKSGFLVKCEIVYQKCNTITESSNQNENENLSKYVLAVALASGINQNALQFVLACIGITAQVDKTTYFDHQTHIFQLIINHAKQSTKNALNDIINYLLINANSNEIIYLLIRFNISWSHSRNDKQASVKFIFAQDLLEQLSIPLENSNILVNICVDGDLNTNKTLLDIKFINQIYADLKHLSKNIRKNLYMYFNKLKYILPVYANLISNSKTSSEKELAILQVNGLIQHLKDNYSLY</sequence>
<evidence type="ECO:0000313" key="2">
    <source>
        <dbReference type="Proteomes" id="UP000439903"/>
    </source>
</evidence>
<keyword evidence="2" id="KW-1185">Reference proteome</keyword>
<dbReference type="EMBL" id="WTPW01001168">
    <property type="protein sequence ID" value="KAF0451689.1"/>
    <property type="molecule type" value="Genomic_DNA"/>
</dbReference>
<keyword evidence="1" id="KW-0067">ATP-binding</keyword>
<organism evidence="1 2">
    <name type="scientific">Gigaspora margarita</name>
    <dbReference type="NCBI Taxonomy" id="4874"/>
    <lineage>
        <taxon>Eukaryota</taxon>
        <taxon>Fungi</taxon>
        <taxon>Fungi incertae sedis</taxon>
        <taxon>Mucoromycota</taxon>
        <taxon>Glomeromycotina</taxon>
        <taxon>Glomeromycetes</taxon>
        <taxon>Diversisporales</taxon>
        <taxon>Gigasporaceae</taxon>
        <taxon>Gigaspora</taxon>
    </lineage>
</organism>
<proteinExistence type="predicted"/>
<evidence type="ECO:0000313" key="1">
    <source>
        <dbReference type="EMBL" id="KAF0451689.1"/>
    </source>
</evidence>
<dbReference type="GO" id="GO:0004386">
    <property type="term" value="F:helicase activity"/>
    <property type="evidence" value="ECO:0007669"/>
    <property type="project" value="UniProtKB-KW"/>
</dbReference>
<accession>A0A8H3XDI4</accession>
<keyword evidence="1" id="KW-0547">Nucleotide-binding</keyword>
<reference evidence="1 2" key="1">
    <citation type="journal article" date="2019" name="Environ. Microbiol.">
        <title>At the nexus of three kingdoms: the genome of the mycorrhizal fungus Gigaspora margarita provides insights into plant, endobacterial and fungal interactions.</title>
        <authorList>
            <person name="Venice F."/>
            <person name="Ghignone S."/>
            <person name="Salvioli di Fossalunga A."/>
            <person name="Amselem J."/>
            <person name="Novero M."/>
            <person name="Xianan X."/>
            <person name="Sedzielewska Toro K."/>
            <person name="Morin E."/>
            <person name="Lipzen A."/>
            <person name="Grigoriev I.V."/>
            <person name="Henrissat B."/>
            <person name="Martin F.M."/>
            <person name="Bonfante P."/>
        </authorList>
    </citation>
    <scope>NUCLEOTIDE SEQUENCE [LARGE SCALE GENOMIC DNA]</scope>
    <source>
        <strain evidence="1 2">BEG34</strain>
    </source>
</reference>
<gene>
    <name evidence="1" type="ORF">F8M41_001989</name>
</gene>
<name>A0A8H3XDI4_GIGMA</name>
<keyword evidence="1" id="KW-0347">Helicase</keyword>
<keyword evidence="1" id="KW-0378">Hydrolase</keyword>
<comment type="caution">
    <text evidence="1">The sequence shown here is derived from an EMBL/GenBank/DDBJ whole genome shotgun (WGS) entry which is preliminary data.</text>
</comment>
<dbReference type="Proteomes" id="UP000439903">
    <property type="component" value="Unassembled WGS sequence"/>
</dbReference>
<protein>
    <submittedName>
        <fullName evidence="1">ATP dependent DNA helicase</fullName>
    </submittedName>
</protein>
<dbReference type="AlphaFoldDB" id="A0A8H3XDI4"/>